<dbReference type="EMBL" id="JABSNP010000015">
    <property type="protein sequence ID" value="NRT20221.1"/>
    <property type="molecule type" value="Genomic_DNA"/>
</dbReference>
<dbReference type="PANTHER" id="PTHR12147:SF26">
    <property type="entry name" value="PEPTIDASE M28 DOMAIN-CONTAINING PROTEIN"/>
    <property type="match status" value="1"/>
</dbReference>
<dbReference type="InterPro" id="IPR045175">
    <property type="entry name" value="M28_fam"/>
</dbReference>
<proteinExistence type="predicted"/>
<feature type="signal peptide" evidence="1">
    <location>
        <begin position="1"/>
        <end position="18"/>
    </location>
</feature>
<accession>A0ABX2FSQ5</accession>
<evidence type="ECO:0000259" key="2">
    <source>
        <dbReference type="Pfam" id="PF04389"/>
    </source>
</evidence>
<evidence type="ECO:0000313" key="3">
    <source>
        <dbReference type="EMBL" id="NRT20221.1"/>
    </source>
</evidence>
<dbReference type="PANTHER" id="PTHR12147">
    <property type="entry name" value="METALLOPEPTIDASE M28 FAMILY MEMBER"/>
    <property type="match status" value="1"/>
</dbReference>
<dbReference type="Pfam" id="PF04389">
    <property type="entry name" value="Peptidase_M28"/>
    <property type="match status" value="1"/>
</dbReference>
<evidence type="ECO:0000313" key="4">
    <source>
        <dbReference type="Proteomes" id="UP000779507"/>
    </source>
</evidence>
<comment type="caution">
    <text evidence="3">The sequence shown here is derived from an EMBL/GenBank/DDBJ whole genome shotgun (WGS) entry which is preliminary data.</text>
</comment>
<feature type="chain" id="PRO_5046168431" description="Peptidase M28 domain-containing protein" evidence="1">
    <location>
        <begin position="19"/>
        <end position="446"/>
    </location>
</feature>
<gene>
    <name evidence="3" type="ORF">HNP98_003061</name>
</gene>
<reference evidence="3 4" key="1">
    <citation type="submission" date="2020-05" db="EMBL/GenBank/DDBJ databases">
        <title>Genomic Encyclopedia of Type Strains, Phase IV (KMG-V): Genome sequencing to study the core and pangenomes of soil and plant-associated prokaryotes.</title>
        <authorList>
            <person name="Whitman W."/>
        </authorList>
    </citation>
    <scope>NUCLEOTIDE SEQUENCE [LARGE SCALE GENOMIC DNA]</scope>
    <source>
        <strain evidence="3 4">9A</strain>
    </source>
</reference>
<keyword evidence="1" id="KW-0732">Signal</keyword>
<dbReference type="InterPro" id="IPR007484">
    <property type="entry name" value="Peptidase_M28"/>
</dbReference>
<name>A0ABX2FSQ5_9BACT</name>
<dbReference type="Gene3D" id="3.40.630.10">
    <property type="entry name" value="Zn peptidases"/>
    <property type="match status" value="1"/>
</dbReference>
<dbReference type="SUPFAM" id="SSF53187">
    <property type="entry name" value="Zn-dependent exopeptidases"/>
    <property type="match status" value="1"/>
</dbReference>
<organism evidence="3 4">
    <name type="scientific">Hymenobacter caeli</name>
    <dbReference type="NCBI Taxonomy" id="2735894"/>
    <lineage>
        <taxon>Bacteria</taxon>
        <taxon>Pseudomonadati</taxon>
        <taxon>Bacteroidota</taxon>
        <taxon>Cytophagia</taxon>
        <taxon>Cytophagales</taxon>
        <taxon>Hymenobacteraceae</taxon>
        <taxon>Hymenobacter</taxon>
    </lineage>
</organism>
<protein>
    <recommendedName>
        <fullName evidence="2">Peptidase M28 domain-containing protein</fullName>
    </recommendedName>
</protein>
<evidence type="ECO:0000256" key="1">
    <source>
        <dbReference type="SAM" id="SignalP"/>
    </source>
</evidence>
<dbReference type="RefSeq" id="WP_173811002.1">
    <property type="nucleotide sequence ID" value="NZ_JABSNP010000015.1"/>
</dbReference>
<feature type="domain" description="Peptidase M28" evidence="2">
    <location>
        <begin position="222"/>
        <end position="426"/>
    </location>
</feature>
<sequence>MKHLFLAGCLLAALPLAAQTNVKIKTKAKAPAAAAPQVSAATVARVEQTLAADDMQGRGTGQPGGLRAARFLAGEFARIGLRPLPGLSSFEQTFTVYKSQPGPVAAVLNGQPVAASQVIMASGAPALSWTSEDAQPVAIVRVAAGEKARLGPLLHPTANTLVVVDTTHAKEFAQLANYLRQGTMSPGPPPPFATVVVLANVPEKFTYRISASTALRPLELRNVVGLLPGHDPRRSRENVVFSGHYDHLGIVKPSAAGDSIANGADDDASGTTAVVALAEYFKQKNDNARPLFFVAFAAEEVGGFGSQYFSKQLDPQQVVAMFNIEMIGKEAKFGPKTAFITGYEKSDFGSLLRENLKGTEFRFEPDPYPDQNLFYRSDNATLARLGVPAHTISTDQIPTDKLYHSVGDEVGSLDVNNMTAVVSAIARSARGIVAGTQTPTRVALEK</sequence>
<keyword evidence="4" id="KW-1185">Reference proteome</keyword>
<dbReference type="Proteomes" id="UP000779507">
    <property type="component" value="Unassembled WGS sequence"/>
</dbReference>